<dbReference type="Gene3D" id="1.10.287.3510">
    <property type="match status" value="1"/>
</dbReference>
<dbReference type="GO" id="GO:0005743">
    <property type="term" value="C:mitochondrial inner membrane"/>
    <property type="evidence" value="ECO:0007669"/>
    <property type="project" value="UniProtKB-SubCell"/>
</dbReference>
<name>A0A7R7G1P9_9SAUR</name>
<evidence type="ECO:0000256" key="11">
    <source>
        <dbReference type="ARBA" id="ARBA00023027"/>
    </source>
</evidence>
<keyword evidence="12 17" id="KW-0830">Ubiquinone</keyword>
<evidence type="ECO:0000313" key="18">
    <source>
        <dbReference type="EMBL" id="BCO16446.1"/>
    </source>
</evidence>
<reference evidence="18" key="1">
    <citation type="submission" date="2011-02" db="EMBL/GenBank/DDBJ databases">
        <title>The complete mitochondrial genome of Pachydactylus punctatus.</title>
        <authorList>
            <person name="Kumazawa Y."/>
            <person name="Hashiguchi Y."/>
            <person name="Yamada C."/>
        </authorList>
    </citation>
    <scope>NUCLEOTIDE SEQUENCE</scope>
    <source>
        <strain evidence="18">Ppun1</strain>
    </source>
</reference>
<evidence type="ECO:0000256" key="14">
    <source>
        <dbReference type="ARBA" id="ARBA00023136"/>
    </source>
</evidence>
<comment type="subcellular location">
    <subcellularLocation>
        <location evidence="17">Mitochondrion inner membrane</location>
        <topology evidence="17">Multi-pass membrane protein</topology>
    </subcellularLocation>
    <subcellularLocation>
        <location evidence="1">Mitochondrion membrane</location>
        <topology evidence="1">Multi-pass membrane protein</topology>
    </subcellularLocation>
</comment>
<keyword evidence="5 17" id="KW-0813">Transport</keyword>
<dbReference type="InterPro" id="IPR039428">
    <property type="entry name" value="NUOK/Mnh_C1-like"/>
</dbReference>
<keyword evidence="10 17" id="KW-1133">Transmembrane helix</keyword>
<dbReference type="GO" id="GO:0016651">
    <property type="term" value="F:oxidoreductase activity, acting on NAD(P)H"/>
    <property type="evidence" value="ECO:0007669"/>
    <property type="project" value="InterPro"/>
</dbReference>
<evidence type="ECO:0000256" key="2">
    <source>
        <dbReference type="ARBA" id="ARBA00010519"/>
    </source>
</evidence>
<feature type="transmembrane region" description="Helical" evidence="17">
    <location>
        <begin position="60"/>
        <end position="81"/>
    </location>
</feature>
<dbReference type="GO" id="GO:0042773">
    <property type="term" value="P:ATP synthesis coupled electron transport"/>
    <property type="evidence" value="ECO:0007669"/>
    <property type="project" value="UniProtKB-UniRule"/>
</dbReference>
<dbReference type="EMBL" id="AB612270">
    <property type="protein sequence ID" value="BCO16446.1"/>
    <property type="molecule type" value="Genomic_DNA"/>
</dbReference>
<dbReference type="EC" id="7.1.1.2" evidence="3 17"/>
<keyword evidence="13 17" id="KW-0496">Mitochondrion</keyword>
<evidence type="ECO:0000256" key="13">
    <source>
        <dbReference type="ARBA" id="ARBA00023128"/>
    </source>
</evidence>
<evidence type="ECO:0000256" key="15">
    <source>
        <dbReference type="ARBA" id="ARBA00043911"/>
    </source>
</evidence>
<evidence type="ECO:0000256" key="3">
    <source>
        <dbReference type="ARBA" id="ARBA00012944"/>
    </source>
</evidence>
<dbReference type="InterPro" id="IPR001133">
    <property type="entry name" value="NADH_UbQ_OxRdtase_chain4L/K"/>
</dbReference>
<evidence type="ECO:0000256" key="8">
    <source>
        <dbReference type="ARBA" id="ARBA00022967"/>
    </source>
</evidence>
<evidence type="ECO:0000256" key="1">
    <source>
        <dbReference type="ARBA" id="ARBA00004225"/>
    </source>
</evidence>
<keyword evidence="11 17" id="KW-0520">NAD</keyword>
<evidence type="ECO:0000256" key="9">
    <source>
        <dbReference type="ARBA" id="ARBA00022982"/>
    </source>
</evidence>
<dbReference type="Pfam" id="PF00420">
    <property type="entry name" value="Oxidored_q2"/>
    <property type="match status" value="1"/>
</dbReference>
<sequence length="98" mass="10442">MSLPCLTGSTTFFLGMLGLTLHRKHLISALLCLEGMMLALFSLLSLILQTTHHMTTSLHPLILLTLAACGAGTGLALVVATTRTHATSQLKNLNLLKC</sequence>
<proteinExistence type="inferred from homology"/>
<accession>A0A7R7G1P9</accession>
<evidence type="ECO:0000256" key="17">
    <source>
        <dbReference type="RuleBase" id="RU004419"/>
    </source>
</evidence>
<evidence type="ECO:0000256" key="7">
    <source>
        <dbReference type="ARBA" id="ARBA00022692"/>
    </source>
</evidence>
<evidence type="ECO:0000256" key="16">
    <source>
        <dbReference type="ARBA" id="ARBA00048769"/>
    </source>
</evidence>
<dbReference type="GO" id="GO:0030964">
    <property type="term" value="C:NADH dehydrogenase complex"/>
    <property type="evidence" value="ECO:0007669"/>
    <property type="project" value="TreeGrafter"/>
</dbReference>
<keyword evidence="6 17" id="KW-0679">Respiratory chain</keyword>
<evidence type="ECO:0000256" key="10">
    <source>
        <dbReference type="ARBA" id="ARBA00022989"/>
    </source>
</evidence>
<evidence type="ECO:0000256" key="4">
    <source>
        <dbReference type="ARBA" id="ARBA00016612"/>
    </source>
</evidence>
<gene>
    <name evidence="18" type="primary">ND4L</name>
</gene>
<keyword evidence="17" id="KW-0999">Mitochondrion inner membrane</keyword>
<protein>
    <recommendedName>
        <fullName evidence="4 17">NADH-ubiquinone oxidoreductase chain 4L</fullName>
        <ecNumber evidence="3 17">7.1.1.2</ecNumber>
    </recommendedName>
</protein>
<geneLocation type="mitochondrion" evidence="18"/>
<keyword evidence="8 17" id="KW-1278">Translocase</keyword>
<comment type="function">
    <text evidence="15">Core subunit of the mitochondrial membrane respiratory chain NADH dehydrogenase (Complex I) which catalyzes electron transfer from NADH through the respiratory chain, using ubiquinone as an electron acceptor. Part of the enzyme membrane arm which is embedded in the lipid bilayer and involved in proton translocation.</text>
</comment>
<organism evidence="18">
    <name type="scientific">Pachydactylus punctatus</name>
    <dbReference type="NCBI Taxonomy" id="185352"/>
    <lineage>
        <taxon>Eukaryota</taxon>
        <taxon>Metazoa</taxon>
        <taxon>Chordata</taxon>
        <taxon>Craniata</taxon>
        <taxon>Vertebrata</taxon>
        <taxon>Euteleostomi</taxon>
        <taxon>Lepidosauria</taxon>
        <taxon>Squamata</taxon>
        <taxon>Bifurcata</taxon>
        <taxon>Gekkota</taxon>
        <taxon>Gekkonidae</taxon>
        <taxon>Gekkoninae</taxon>
        <taxon>Pachydactylus</taxon>
    </lineage>
</organism>
<dbReference type="PANTHER" id="PTHR11434">
    <property type="entry name" value="NADH-UBIQUINONE OXIDOREDUCTASE SUBUNIT ND4L"/>
    <property type="match status" value="1"/>
</dbReference>
<keyword evidence="7 17" id="KW-0812">Transmembrane</keyword>
<evidence type="ECO:0000256" key="6">
    <source>
        <dbReference type="ARBA" id="ARBA00022660"/>
    </source>
</evidence>
<comment type="catalytic activity">
    <reaction evidence="16">
        <text>a ubiquinone + NADH + 5 H(+)(in) = a ubiquinol + NAD(+) + 4 H(+)(out)</text>
        <dbReference type="Rhea" id="RHEA:29091"/>
        <dbReference type="Rhea" id="RHEA-COMP:9565"/>
        <dbReference type="Rhea" id="RHEA-COMP:9566"/>
        <dbReference type="ChEBI" id="CHEBI:15378"/>
        <dbReference type="ChEBI" id="CHEBI:16389"/>
        <dbReference type="ChEBI" id="CHEBI:17976"/>
        <dbReference type="ChEBI" id="CHEBI:57540"/>
        <dbReference type="ChEBI" id="CHEBI:57945"/>
        <dbReference type="EC" id="7.1.1.2"/>
    </reaction>
    <physiologicalReaction direction="left-to-right" evidence="16">
        <dbReference type="Rhea" id="RHEA:29092"/>
    </physiologicalReaction>
</comment>
<dbReference type="GO" id="GO:0008137">
    <property type="term" value="F:NADH dehydrogenase (ubiquinone) activity"/>
    <property type="evidence" value="ECO:0007669"/>
    <property type="project" value="UniProtKB-EC"/>
</dbReference>
<dbReference type="AlphaFoldDB" id="A0A7R7G1P9"/>
<feature type="transmembrane region" description="Helical" evidence="17">
    <location>
        <begin position="26"/>
        <end position="48"/>
    </location>
</feature>
<evidence type="ECO:0000256" key="5">
    <source>
        <dbReference type="ARBA" id="ARBA00022448"/>
    </source>
</evidence>
<dbReference type="PANTHER" id="PTHR11434:SF0">
    <property type="entry name" value="NADH-UBIQUINONE OXIDOREDUCTASE CHAIN 4L"/>
    <property type="match status" value="1"/>
</dbReference>
<keyword evidence="14 17" id="KW-0472">Membrane</keyword>
<comment type="similarity">
    <text evidence="2 17">Belongs to the complex I subunit 4L family.</text>
</comment>
<evidence type="ECO:0000256" key="12">
    <source>
        <dbReference type="ARBA" id="ARBA00023075"/>
    </source>
</evidence>
<keyword evidence="9 17" id="KW-0249">Electron transport</keyword>